<dbReference type="RefSeq" id="WP_089079972.1">
    <property type="nucleotide sequence ID" value="NZ_VFPJ01000001.1"/>
</dbReference>
<dbReference type="Gene3D" id="2.40.50.230">
    <property type="entry name" value="Gp5 N-terminal domain"/>
    <property type="match status" value="1"/>
</dbReference>
<protein>
    <submittedName>
        <fullName evidence="2">Uncharacterized protein involved in type VI secretion and phage assembly</fullName>
    </submittedName>
</protein>
<dbReference type="Gene3D" id="2.30.110.50">
    <property type="match status" value="1"/>
</dbReference>
<dbReference type="Pfam" id="PF05954">
    <property type="entry name" value="Phage_GPD"/>
    <property type="match status" value="1"/>
</dbReference>
<proteinExistence type="predicted"/>
<dbReference type="SUPFAM" id="SSF69255">
    <property type="entry name" value="gp5 N-terminal domain-like"/>
    <property type="match status" value="1"/>
</dbReference>
<dbReference type="InterPro" id="IPR037026">
    <property type="entry name" value="Vgr_OB-fold_dom_sf"/>
</dbReference>
<gene>
    <name evidence="2" type="ORF">BC670_1112</name>
</gene>
<dbReference type="SUPFAM" id="SSF69349">
    <property type="entry name" value="Phage fibre proteins"/>
    <property type="match status" value="1"/>
</dbReference>
<evidence type="ECO:0000313" key="3">
    <source>
        <dbReference type="Proteomes" id="UP000320773"/>
    </source>
</evidence>
<comment type="caution">
    <text evidence="2">The sequence shown here is derived from an EMBL/GenBank/DDBJ whole genome shotgun (WGS) entry which is preliminary data.</text>
</comment>
<dbReference type="AlphaFoldDB" id="A0A543G2F0"/>
<feature type="domain" description="Gp5/Type VI secretion system Vgr protein OB-fold" evidence="1">
    <location>
        <begin position="363"/>
        <end position="442"/>
    </location>
</feature>
<organism evidence="2 3">
    <name type="scientific">Flavobacterium branchiophilum</name>
    <dbReference type="NCBI Taxonomy" id="55197"/>
    <lineage>
        <taxon>Bacteria</taxon>
        <taxon>Pseudomonadati</taxon>
        <taxon>Bacteroidota</taxon>
        <taxon>Flavobacteriia</taxon>
        <taxon>Flavobacteriales</taxon>
        <taxon>Flavobacteriaceae</taxon>
        <taxon>Flavobacterium</taxon>
    </lineage>
</organism>
<evidence type="ECO:0000259" key="1">
    <source>
        <dbReference type="Pfam" id="PF04717"/>
    </source>
</evidence>
<dbReference type="Pfam" id="PF04717">
    <property type="entry name" value="Phage_base_V"/>
    <property type="match status" value="1"/>
</dbReference>
<dbReference type="Gene3D" id="4.10.220.110">
    <property type="match status" value="1"/>
</dbReference>
<dbReference type="SUPFAM" id="SSF69279">
    <property type="entry name" value="Phage tail proteins"/>
    <property type="match status" value="2"/>
</dbReference>
<reference evidence="2 3" key="1">
    <citation type="submission" date="2019-06" db="EMBL/GenBank/DDBJ databases">
        <title>Genomic Encyclopedia of Archaeal and Bacterial Type Strains, Phase II (KMG-II): from individual species to whole genera.</title>
        <authorList>
            <person name="Goeker M."/>
        </authorList>
    </citation>
    <scope>NUCLEOTIDE SEQUENCE [LARGE SCALE GENOMIC DNA]</scope>
    <source>
        <strain evidence="2 3">DSM 24789</strain>
    </source>
</reference>
<name>A0A543G2F0_9FLAO</name>
<dbReference type="Proteomes" id="UP000320773">
    <property type="component" value="Unassembled WGS sequence"/>
</dbReference>
<evidence type="ECO:0000313" key="2">
    <source>
        <dbReference type="EMBL" id="TQM40237.1"/>
    </source>
</evidence>
<dbReference type="InterPro" id="IPR006531">
    <property type="entry name" value="Gp5/Vgr_OB"/>
</dbReference>
<dbReference type="EMBL" id="VFPJ01000001">
    <property type="protein sequence ID" value="TQM40237.1"/>
    <property type="molecule type" value="Genomic_DNA"/>
</dbReference>
<sequence length="588" mass="64967">MSKTTITFGIDTKEISHFTSIELHQTINNHHQFSISVPHSVIEKPRAYTIESAQAWLGKVVHIALDDKNNFLGIITNIQFAQEDDHVGNQIIITGFSKTILLESGEKLFSWNESVLKDIVKEVIQNGAGSQLQNEVEPEYTSKMNYQCQYLETDFQFMQRLAKQYNEWFYYDGEKLHFGKPKDLGESITLVYNKDLSKLNIAIQAVPNKFSGFTYNEETDKKHLAQSKDSVAGLPKLGNEAFASSKAVFSTPAFSYGMITTGDDMVLETYLKKKQEAAASNTNYITAHSKNPKLRIGSLVTIQASIHESVKFVTQDVGQYIITEITHHATHLGEYENNFRAIPAKVLRLPEPDVAFPLAQIQQAKVMNNTDPKNKGRIKVQMLWQRGQQQTDWIRVMTPDAGSSDKVGSNRGMVFIPEVGDHVMLGFRYNDPNRPFVLGSVFHGKSGGGGGKANNKKSLTTRGGSTVTLDEEKNTVTVSDPSGNVVTLNGDGTITISAPNKIDINSKEINLNAEEKVNINGINEVNVESKKTTIVGTNEVTIKSDTKITDEAPMITIKGENTITAEGKMVDINGTAMTNVKGGVVNLN</sequence>
<dbReference type="Gene3D" id="3.55.50.10">
    <property type="entry name" value="Baseplate protein-like domains"/>
    <property type="match status" value="1"/>
</dbReference>
<accession>A0A543G2F0</accession>